<feature type="transmembrane region" description="Helical" evidence="5">
    <location>
        <begin position="61"/>
        <end position="84"/>
    </location>
</feature>
<evidence type="ECO:0000256" key="3">
    <source>
        <dbReference type="ARBA" id="ARBA00022989"/>
    </source>
</evidence>
<dbReference type="Proteomes" id="UP000614469">
    <property type="component" value="Unassembled WGS sequence"/>
</dbReference>
<feature type="domain" description="Major facilitator superfamily (MFS) profile" evidence="6">
    <location>
        <begin position="1"/>
        <end position="206"/>
    </location>
</feature>
<keyword evidence="2 5" id="KW-0812">Transmembrane</keyword>
<dbReference type="GO" id="GO:0005886">
    <property type="term" value="C:plasma membrane"/>
    <property type="evidence" value="ECO:0007669"/>
    <property type="project" value="UniProtKB-SubCell"/>
</dbReference>
<feature type="transmembrane region" description="Helical" evidence="5">
    <location>
        <begin position="183"/>
        <end position="201"/>
    </location>
</feature>
<proteinExistence type="predicted"/>
<feature type="non-terminal residue" evidence="7">
    <location>
        <position position="1"/>
    </location>
</feature>
<dbReference type="InterPro" id="IPR036259">
    <property type="entry name" value="MFS_trans_sf"/>
</dbReference>
<comment type="subcellular location">
    <subcellularLocation>
        <location evidence="1">Cell membrane</location>
        <topology evidence="1">Multi-pass membrane protein</topology>
    </subcellularLocation>
</comment>
<name>A0A8J6TDJ7_9CHLR</name>
<evidence type="ECO:0000313" key="8">
    <source>
        <dbReference type="Proteomes" id="UP000614469"/>
    </source>
</evidence>
<reference evidence="7 8" key="1">
    <citation type="submission" date="2020-08" db="EMBL/GenBank/DDBJ databases">
        <title>Bridging the membrane lipid divide: bacteria of the FCB group superphylum have the potential to synthesize archaeal ether lipids.</title>
        <authorList>
            <person name="Villanueva L."/>
            <person name="Von Meijenfeldt F.A.B."/>
            <person name="Westbye A.B."/>
            <person name="Yadav S."/>
            <person name="Hopmans E.C."/>
            <person name="Dutilh B.E."/>
            <person name="Sinninghe Damste J.S."/>
        </authorList>
    </citation>
    <scope>NUCLEOTIDE SEQUENCE [LARGE SCALE GENOMIC DNA]</scope>
    <source>
        <strain evidence="7">NIOZ-UU36</strain>
    </source>
</reference>
<evidence type="ECO:0000256" key="5">
    <source>
        <dbReference type="SAM" id="Phobius"/>
    </source>
</evidence>
<dbReference type="Gene3D" id="1.20.1250.20">
    <property type="entry name" value="MFS general substrate transporter like domains"/>
    <property type="match status" value="1"/>
</dbReference>
<evidence type="ECO:0000313" key="7">
    <source>
        <dbReference type="EMBL" id="MBC8333956.1"/>
    </source>
</evidence>
<dbReference type="PANTHER" id="PTHR43129">
    <property type="entry name" value="FOSMIDOMYCIN RESISTANCE PROTEIN"/>
    <property type="match status" value="1"/>
</dbReference>
<evidence type="ECO:0000256" key="2">
    <source>
        <dbReference type="ARBA" id="ARBA00022692"/>
    </source>
</evidence>
<comment type="caution">
    <text evidence="7">The sequence shown here is derived from an EMBL/GenBank/DDBJ whole genome shotgun (WGS) entry which is preliminary data.</text>
</comment>
<keyword evidence="4 5" id="KW-0472">Membrane</keyword>
<keyword evidence="3 5" id="KW-1133">Transmembrane helix</keyword>
<organism evidence="7 8">
    <name type="scientific">Candidatus Desulfolinea nitratireducens</name>
    <dbReference type="NCBI Taxonomy" id="2841698"/>
    <lineage>
        <taxon>Bacteria</taxon>
        <taxon>Bacillati</taxon>
        <taxon>Chloroflexota</taxon>
        <taxon>Anaerolineae</taxon>
        <taxon>Anaerolineales</taxon>
        <taxon>Anaerolineales incertae sedis</taxon>
        <taxon>Candidatus Desulfolinea</taxon>
    </lineage>
</organism>
<dbReference type="GO" id="GO:0022857">
    <property type="term" value="F:transmembrane transporter activity"/>
    <property type="evidence" value="ECO:0007669"/>
    <property type="project" value="InterPro"/>
</dbReference>
<dbReference type="InterPro" id="IPR020846">
    <property type="entry name" value="MFS_dom"/>
</dbReference>
<feature type="transmembrane region" description="Helical" evidence="5">
    <location>
        <begin position="30"/>
        <end position="55"/>
    </location>
</feature>
<sequence>LILFLRLRDTPVNMREKGSLQSIVPKIRPLFLPLAIALFFRMFLAVSMTTYLPIYMRFNGASLWMAGASLSILEIAGVAGALMSGSLSDRLGRKSILLWITVISSLLMLAFLYSADWMLIPILLILGFTSLSSGPVLLALVQDHFPDNRAVGNGIYLTMSSLLRSLVMLLVGMAGDAIGLQSAFFWSALISLLAIPGILMLPTENIGELE</sequence>
<evidence type="ECO:0000256" key="4">
    <source>
        <dbReference type="ARBA" id="ARBA00023136"/>
    </source>
</evidence>
<dbReference type="SUPFAM" id="SSF103473">
    <property type="entry name" value="MFS general substrate transporter"/>
    <property type="match status" value="1"/>
</dbReference>
<dbReference type="AlphaFoldDB" id="A0A8J6TDJ7"/>
<feature type="transmembrane region" description="Helical" evidence="5">
    <location>
        <begin position="153"/>
        <end position="171"/>
    </location>
</feature>
<feature type="transmembrane region" description="Helical" evidence="5">
    <location>
        <begin position="119"/>
        <end position="141"/>
    </location>
</feature>
<evidence type="ECO:0000259" key="6">
    <source>
        <dbReference type="PROSITE" id="PS50850"/>
    </source>
</evidence>
<evidence type="ECO:0000256" key="1">
    <source>
        <dbReference type="ARBA" id="ARBA00004651"/>
    </source>
</evidence>
<dbReference type="PANTHER" id="PTHR43129:SF1">
    <property type="entry name" value="FOSMIDOMYCIN RESISTANCE PROTEIN"/>
    <property type="match status" value="1"/>
</dbReference>
<dbReference type="PROSITE" id="PS50850">
    <property type="entry name" value="MFS"/>
    <property type="match status" value="1"/>
</dbReference>
<dbReference type="InterPro" id="IPR011701">
    <property type="entry name" value="MFS"/>
</dbReference>
<dbReference type="EMBL" id="JACNJN010000034">
    <property type="protein sequence ID" value="MBC8333956.1"/>
    <property type="molecule type" value="Genomic_DNA"/>
</dbReference>
<dbReference type="Pfam" id="PF07690">
    <property type="entry name" value="MFS_1"/>
    <property type="match status" value="1"/>
</dbReference>
<gene>
    <name evidence="7" type="ORF">H8E29_01715</name>
</gene>
<accession>A0A8J6TDJ7</accession>
<protein>
    <submittedName>
        <fullName evidence="7">MFS transporter</fullName>
    </submittedName>
</protein>
<feature type="transmembrane region" description="Helical" evidence="5">
    <location>
        <begin position="96"/>
        <end position="113"/>
    </location>
</feature>